<feature type="binding site" evidence="10">
    <location>
        <position position="41"/>
    </location>
    <ligand>
        <name>Mn(2+)</name>
        <dbReference type="ChEBI" id="CHEBI:29035"/>
        <label>1</label>
    </ligand>
</feature>
<dbReference type="HOGENOM" id="CLU_074586_0_0_6"/>
<dbReference type="UniPathway" id="UPA00359">
    <property type="reaction ID" value="UER00480"/>
</dbReference>
<feature type="binding site" evidence="10">
    <location>
        <position position="114"/>
    </location>
    <ligand>
        <name>Mn(2+)</name>
        <dbReference type="ChEBI" id="CHEBI:29035"/>
        <label>2</label>
    </ligand>
</feature>
<dbReference type="HAMAP" id="MF_00575">
    <property type="entry name" value="LpxH"/>
    <property type="match status" value="1"/>
</dbReference>
<feature type="binding site" evidence="10">
    <location>
        <position position="41"/>
    </location>
    <ligand>
        <name>Mn(2+)</name>
        <dbReference type="ChEBI" id="CHEBI:29035"/>
        <label>2</label>
    </ligand>
</feature>
<dbReference type="GO" id="GO:0019897">
    <property type="term" value="C:extrinsic component of plasma membrane"/>
    <property type="evidence" value="ECO:0007669"/>
    <property type="project" value="UniProtKB-UniRule"/>
</dbReference>
<evidence type="ECO:0000313" key="14">
    <source>
        <dbReference type="Proteomes" id="UP000253740"/>
    </source>
</evidence>
<evidence type="ECO:0000256" key="9">
    <source>
        <dbReference type="ARBA" id="ARBA00023211"/>
    </source>
</evidence>
<comment type="function">
    <text evidence="10">Hydrolyzes the pyrophosphate bond of UDP-2,3-diacylglucosamine to yield 2,3-diacylglucosamine 1-phosphate (lipid X) and UMP by catalyzing the attack of water at the alpha-P atom. Involved in the biosynthesis of lipid A, a phosphorylated glycolipid that anchors the lipopolysaccharide to the outer membrane of the cell.</text>
</comment>
<keyword evidence="9 10" id="KW-0464">Manganese</keyword>
<feature type="binding site" evidence="10">
    <location>
        <position position="10"/>
    </location>
    <ligand>
        <name>Mn(2+)</name>
        <dbReference type="ChEBI" id="CHEBI:29035"/>
        <label>1</label>
    </ligand>
</feature>
<dbReference type="GO" id="GO:0005737">
    <property type="term" value="C:cytoplasm"/>
    <property type="evidence" value="ECO:0007669"/>
    <property type="project" value="InterPro"/>
</dbReference>
<dbReference type="Proteomes" id="UP000253740">
    <property type="component" value="Unassembled WGS sequence"/>
</dbReference>
<evidence type="ECO:0000256" key="5">
    <source>
        <dbReference type="ARBA" id="ARBA00022723"/>
    </source>
</evidence>
<accession>A0A0K8QLA9</accession>
<dbReference type="EMBL" id="DF952388">
    <property type="protein sequence ID" value="GAN45786.1"/>
    <property type="molecule type" value="Genomic_DNA"/>
</dbReference>
<comment type="similarity">
    <text evidence="10">Belongs to the LpxH family.</text>
</comment>
<comment type="cofactor">
    <cofactor evidence="10">
        <name>Mn(2+)</name>
        <dbReference type="ChEBI" id="CHEBI:29035"/>
    </cofactor>
    <text evidence="10">Binds 2 Mn(2+) ions per subunit in a binuclear metal center.</text>
</comment>
<keyword evidence="1 10" id="KW-1003">Cell membrane</keyword>
<evidence type="ECO:0000256" key="7">
    <source>
        <dbReference type="ARBA" id="ARBA00023098"/>
    </source>
</evidence>
<feature type="binding site" evidence="10">
    <location>
        <position position="79"/>
    </location>
    <ligand>
        <name>Mn(2+)</name>
        <dbReference type="ChEBI" id="CHEBI:29035"/>
        <label>2</label>
    </ligand>
</feature>
<keyword evidence="14" id="KW-1185">Reference proteome</keyword>
<evidence type="ECO:0000256" key="4">
    <source>
        <dbReference type="ARBA" id="ARBA00022556"/>
    </source>
</evidence>
<keyword evidence="6 10" id="KW-0378">Hydrolase</keyword>
<dbReference type="NCBIfam" id="TIGR01854">
    <property type="entry name" value="lipid_A_lpxH"/>
    <property type="match status" value="1"/>
</dbReference>
<evidence type="ECO:0000256" key="3">
    <source>
        <dbReference type="ARBA" id="ARBA00022519"/>
    </source>
</evidence>
<evidence type="ECO:0000313" key="13">
    <source>
        <dbReference type="EMBL" id="GAP65715.1"/>
    </source>
</evidence>
<dbReference type="PANTHER" id="PTHR34990">
    <property type="entry name" value="UDP-2,3-DIACYLGLUCOSAMINE HYDROLASE-RELATED"/>
    <property type="match status" value="1"/>
</dbReference>
<keyword evidence="3 10" id="KW-0997">Cell inner membrane</keyword>
<feature type="binding site" evidence="10">
    <location>
        <position position="195"/>
    </location>
    <ligand>
        <name>substrate</name>
    </ligand>
</feature>
<evidence type="ECO:0000256" key="6">
    <source>
        <dbReference type="ARBA" id="ARBA00022801"/>
    </source>
</evidence>
<feature type="domain" description="Calcineurin-like phosphoesterase" evidence="11">
    <location>
        <begin position="3"/>
        <end position="199"/>
    </location>
</feature>
<keyword evidence="7 10" id="KW-0443">Lipid metabolism</keyword>
<dbReference type="CDD" id="cd07398">
    <property type="entry name" value="MPP_YbbF-LpxH"/>
    <property type="match status" value="1"/>
</dbReference>
<name>A0A0K8QLA9_9GAMM</name>
<comment type="pathway">
    <text evidence="10">Glycolipid biosynthesis; lipid IV(A) biosynthesis; lipid IV(A) from (3R)-3-hydroxytetradecanoyl-[acyl-carrier-protein] and UDP-N-acetyl-alpha-D-glucosamine: step 4/6.</text>
</comment>
<comment type="caution">
    <text evidence="10">Lacks conserved residue(s) required for the propagation of feature annotation.</text>
</comment>
<keyword evidence="5 10" id="KW-0479">Metal-binding</keyword>
<dbReference type="GO" id="GO:0009245">
    <property type="term" value="P:lipid A biosynthetic process"/>
    <property type="evidence" value="ECO:0007669"/>
    <property type="project" value="UniProtKB-UniRule"/>
</dbReference>
<comment type="catalytic activity">
    <reaction evidence="10">
        <text>UDP-2-N,3-O-bis[(3R)-3-hydroxytetradecanoyl]-alpha-D-glucosamine + H2O = 2-N,3-O-bis[(3R)-3-hydroxytetradecanoyl]-alpha-D-glucosaminyl 1-phosphate + UMP + 2 H(+)</text>
        <dbReference type="Rhea" id="RHEA:25213"/>
        <dbReference type="ChEBI" id="CHEBI:15377"/>
        <dbReference type="ChEBI" id="CHEBI:15378"/>
        <dbReference type="ChEBI" id="CHEBI:57865"/>
        <dbReference type="ChEBI" id="CHEBI:57957"/>
        <dbReference type="ChEBI" id="CHEBI:78847"/>
        <dbReference type="EC" id="3.6.1.54"/>
    </reaction>
</comment>
<feature type="binding site" evidence="10">
    <location>
        <position position="122"/>
    </location>
    <ligand>
        <name>substrate</name>
    </ligand>
</feature>
<dbReference type="PANTHER" id="PTHR34990:SF1">
    <property type="entry name" value="UDP-2,3-DIACYLGLUCOSAMINE HYDROLASE"/>
    <property type="match status" value="1"/>
</dbReference>
<proteinExistence type="inferred from homology"/>
<feature type="binding site" evidence="10">
    <location>
        <position position="197"/>
    </location>
    <ligand>
        <name>Mn(2+)</name>
        <dbReference type="ChEBI" id="CHEBI:29035"/>
        <label>1</label>
    </ligand>
</feature>
<keyword evidence="8 10" id="KW-0472">Membrane</keyword>
<keyword evidence="2 10" id="KW-0444">Lipid biosynthesis</keyword>
<dbReference type="STRING" id="1475481.GCA_000953855_01025"/>
<dbReference type="RefSeq" id="WP_062535733.1">
    <property type="nucleotide sequence ID" value="NZ_DF970170.1"/>
</dbReference>
<gene>
    <name evidence="10" type="primary">lpxH</name>
    <name evidence="12" type="ORF">MBSD_2342</name>
    <name evidence="13" type="ORF">MBSD_n1006</name>
</gene>
<evidence type="ECO:0000256" key="10">
    <source>
        <dbReference type="HAMAP-Rule" id="MF_00575"/>
    </source>
</evidence>
<dbReference type="GO" id="GO:0008758">
    <property type="term" value="F:UDP-2,3-diacylglucosamine hydrolase activity"/>
    <property type="evidence" value="ECO:0007669"/>
    <property type="project" value="UniProtKB-UniRule"/>
</dbReference>
<organism evidence="13">
    <name type="scientific">Mizugakiibacter sediminis</name>
    <dbReference type="NCBI Taxonomy" id="1475481"/>
    <lineage>
        <taxon>Bacteria</taxon>
        <taxon>Pseudomonadati</taxon>
        <taxon>Pseudomonadota</taxon>
        <taxon>Gammaproteobacteria</taxon>
        <taxon>Lysobacterales</taxon>
        <taxon>Rhodanobacteraceae</taxon>
        <taxon>Mizugakiibacter</taxon>
    </lineage>
</organism>
<dbReference type="AlphaFoldDB" id="A0A0K8QLA9"/>
<dbReference type="SUPFAM" id="SSF56300">
    <property type="entry name" value="Metallo-dependent phosphatases"/>
    <property type="match status" value="1"/>
</dbReference>
<dbReference type="EC" id="3.6.1.54" evidence="10"/>
<feature type="binding site" evidence="10">
    <location>
        <position position="195"/>
    </location>
    <ligand>
        <name>Mn(2+)</name>
        <dbReference type="ChEBI" id="CHEBI:29035"/>
        <label>2</label>
    </ligand>
</feature>
<evidence type="ECO:0000256" key="8">
    <source>
        <dbReference type="ARBA" id="ARBA00023136"/>
    </source>
</evidence>
<dbReference type="InterPro" id="IPR029052">
    <property type="entry name" value="Metallo-depent_PP-like"/>
</dbReference>
<feature type="binding site" evidence="10">
    <location>
        <position position="8"/>
    </location>
    <ligand>
        <name>Mn(2+)</name>
        <dbReference type="ChEBI" id="CHEBI:29035"/>
        <label>1</label>
    </ligand>
</feature>
<dbReference type="InterPro" id="IPR004843">
    <property type="entry name" value="Calcineurin-like_PHP"/>
</dbReference>
<protein>
    <recommendedName>
        <fullName evidence="10">UDP-2,3-diacylglucosamine hydrolase</fullName>
        <ecNumber evidence="10">3.6.1.54</ecNumber>
    </recommendedName>
    <alternativeName>
        <fullName evidence="10">UDP-2,3-diacylglucosamine diphosphatase</fullName>
    </alternativeName>
</protein>
<sequence length="241" mass="26060">MATLLVSDLHLDDARPAITALFERFLAEEARAADALYVLGDLFEAWVGDDDDAELPARVAAALRGVRDAGVPVYFVAGNRDFLLGEDYARRAGMTLLADGSVVDLHGTPTLLLHGDTLCTDDAAYQAFRRQVRDPQWQRQFLAQPLAARKAFAAQARAASRAHARSADYAIMDVNAGAVADALRAARVRRMIHGHTHRPAIHDFALDGAPAQRIVLGDWYEQGSVLRVDAGGAELRGLPPG</sequence>
<evidence type="ECO:0000256" key="1">
    <source>
        <dbReference type="ARBA" id="ARBA00022475"/>
    </source>
</evidence>
<dbReference type="InterPro" id="IPR043461">
    <property type="entry name" value="LpxH-like"/>
</dbReference>
<dbReference type="Gene3D" id="3.60.21.10">
    <property type="match status" value="1"/>
</dbReference>
<dbReference type="InterPro" id="IPR010138">
    <property type="entry name" value="UDP-diacylglucosamine_Hdrlase"/>
</dbReference>
<feature type="binding site" evidence="10">
    <location>
        <begin position="79"/>
        <end position="80"/>
    </location>
    <ligand>
        <name>substrate</name>
    </ligand>
</feature>
<feature type="binding site" evidence="10">
    <location>
        <position position="160"/>
    </location>
    <ligand>
        <name>substrate</name>
    </ligand>
</feature>
<dbReference type="OrthoDB" id="9783283at2"/>
<evidence type="ECO:0000313" key="12">
    <source>
        <dbReference type="EMBL" id="GAN45786.1"/>
    </source>
</evidence>
<dbReference type="NCBIfam" id="NF003743">
    <property type="entry name" value="PRK05340.1"/>
    <property type="match status" value="1"/>
</dbReference>
<comment type="subcellular location">
    <subcellularLocation>
        <location evidence="10">Cell inner membrane</location>
        <topology evidence="10">Peripheral membrane protein</topology>
        <orientation evidence="10">Cytoplasmic side</orientation>
    </subcellularLocation>
</comment>
<dbReference type="GO" id="GO:0030145">
    <property type="term" value="F:manganese ion binding"/>
    <property type="evidence" value="ECO:0007669"/>
    <property type="project" value="UniProtKB-UniRule"/>
</dbReference>
<dbReference type="Pfam" id="PF00149">
    <property type="entry name" value="Metallophos"/>
    <property type="match status" value="1"/>
</dbReference>
<dbReference type="EMBL" id="DF970170">
    <property type="protein sequence ID" value="GAP65715.1"/>
    <property type="molecule type" value="Genomic_DNA"/>
</dbReference>
<reference evidence="13" key="2">
    <citation type="submission" date="2015-08" db="EMBL/GenBank/DDBJ databases">
        <title>Complete DNA Sequence of Pseudomonas syringae pv. actinidiae, the Causal Agent of Kiwifruit Canker Disease.</title>
        <authorList>
            <person name="Rikkerink E.H.A."/>
            <person name="Fineran P.C."/>
        </authorList>
    </citation>
    <scope>NUCLEOTIDE SEQUENCE</scope>
    <source>
        <strain evidence="13">SkMP5</strain>
    </source>
</reference>
<reference evidence="12" key="1">
    <citation type="submission" date="2015-03" db="EMBL/GenBank/DDBJ databases">
        <title>Draft genome sequence of Mizugakiibacter sediminis skMP5.</title>
        <authorList>
            <person name="Watanabe T."/>
            <person name="Kojima H."/>
            <person name="Fukui M."/>
        </authorList>
    </citation>
    <scope>NUCLEOTIDE SEQUENCE</scope>
    <source>
        <strain evidence="12">SkMP5</strain>
    </source>
</reference>
<evidence type="ECO:0000259" key="11">
    <source>
        <dbReference type="Pfam" id="PF00149"/>
    </source>
</evidence>
<keyword evidence="4 10" id="KW-0441">Lipid A biosynthesis</keyword>
<evidence type="ECO:0000256" key="2">
    <source>
        <dbReference type="ARBA" id="ARBA00022516"/>
    </source>
</evidence>